<dbReference type="AlphaFoldDB" id="A0A7C2ZQQ1"/>
<accession>A0A7C2ZQQ1</accession>
<sequence>MPAAVLAVIRAYPKDVINDFTELVTKITRNLSEKGFRLMKWDPVDIAFGYKALDLYIILPEEQEGGTELAEEAIKSLEEIDNVDVIYITRLSA</sequence>
<evidence type="ECO:0000313" key="7">
    <source>
        <dbReference type="EMBL" id="HEW53484.1"/>
    </source>
</evidence>
<comment type="function">
    <text evidence="1">Promotes the exchange of GDP for GTP in EF-1-alpha/GDP, thus allowing the regeneration of EF-1-alpha/GTP that could then be used to form the ternary complex EF-1-alpha/GTP/AAtRNA.</text>
</comment>
<dbReference type="GO" id="GO:0003746">
    <property type="term" value="F:translation elongation factor activity"/>
    <property type="evidence" value="ECO:0007669"/>
    <property type="project" value="UniProtKB-KW"/>
</dbReference>
<keyword evidence="4 7" id="KW-0251">Elongation factor</keyword>
<dbReference type="EMBL" id="DSGT01000013">
    <property type="protein sequence ID" value="HEW53484.1"/>
    <property type="molecule type" value="Genomic_DNA"/>
</dbReference>
<dbReference type="Gene3D" id="3.30.70.60">
    <property type="match status" value="1"/>
</dbReference>
<comment type="caution">
    <text evidence="7">The sequence shown here is derived from an EMBL/GenBank/DDBJ whole genome shotgun (WGS) entry which is preliminary data.</text>
</comment>
<gene>
    <name evidence="7" type="ORF">ENO77_04950</name>
</gene>
<evidence type="ECO:0000256" key="4">
    <source>
        <dbReference type="ARBA" id="ARBA00022768"/>
    </source>
</evidence>
<evidence type="ECO:0000259" key="6">
    <source>
        <dbReference type="SMART" id="SM00888"/>
    </source>
</evidence>
<protein>
    <recommendedName>
        <fullName evidence="3">Elongation factor 1-beta</fullName>
    </recommendedName>
</protein>
<evidence type="ECO:0000256" key="1">
    <source>
        <dbReference type="ARBA" id="ARBA00003815"/>
    </source>
</evidence>
<dbReference type="InterPro" id="IPR014717">
    <property type="entry name" value="Transl_elong_EF1B/ribsomal_bS6"/>
</dbReference>
<proteinExistence type="inferred from homology"/>
<evidence type="ECO:0000256" key="2">
    <source>
        <dbReference type="ARBA" id="ARBA00007411"/>
    </source>
</evidence>
<dbReference type="PANTHER" id="PTHR39647:SF1">
    <property type="entry name" value="ELONGATION FACTOR 1-BETA"/>
    <property type="match status" value="1"/>
</dbReference>
<keyword evidence="5" id="KW-0648">Protein biosynthesis</keyword>
<feature type="domain" description="Translation elongation factor EF1B beta/delta subunit guanine nucleotide exchange" evidence="6">
    <location>
        <begin position="4"/>
        <end position="91"/>
    </location>
</feature>
<dbReference type="NCBIfam" id="NF001670">
    <property type="entry name" value="PRK00435.1"/>
    <property type="match status" value="1"/>
</dbReference>
<dbReference type="SUPFAM" id="SSF54984">
    <property type="entry name" value="eEF-1beta-like"/>
    <property type="match status" value="1"/>
</dbReference>
<dbReference type="InterPro" id="IPR014038">
    <property type="entry name" value="EF1B_bsu/dsu_GNE"/>
</dbReference>
<reference evidence="7" key="1">
    <citation type="journal article" date="2020" name="mSystems">
        <title>Genome- and Community-Level Interaction Insights into Carbon Utilization and Element Cycling Functions of Hydrothermarchaeota in Hydrothermal Sediment.</title>
        <authorList>
            <person name="Zhou Z."/>
            <person name="Liu Y."/>
            <person name="Xu W."/>
            <person name="Pan J."/>
            <person name="Luo Z.H."/>
            <person name="Li M."/>
        </authorList>
    </citation>
    <scope>NUCLEOTIDE SEQUENCE [LARGE SCALE GENOMIC DNA]</scope>
    <source>
        <strain evidence="7">SpSt-16</strain>
    </source>
</reference>
<evidence type="ECO:0000256" key="3">
    <source>
        <dbReference type="ARBA" id="ARBA00017600"/>
    </source>
</evidence>
<dbReference type="PANTHER" id="PTHR39647">
    <property type="entry name" value="ELONGATION FACTOR 1-BETA"/>
    <property type="match status" value="1"/>
</dbReference>
<dbReference type="InterPro" id="IPR036219">
    <property type="entry name" value="eEF-1beta-like_sf"/>
</dbReference>
<dbReference type="SMART" id="SM00888">
    <property type="entry name" value="EF1_GNE"/>
    <property type="match status" value="1"/>
</dbReference>
<dbReference type="InterPro" id="IPR004542">
    <property type="entry name" value="Transl_elong_EF1B_B_arc"/>
</dbReference>
<organism evidence="7">
    <name type="scientific">Ignisphaera aggregans</name>
    <dbReference type="NCBI Taxonomy" id="334771"/>
    <lineage>
        <taxon>Archaea</taxon>
        <taxon>Thermoproteota</taxon>
        <taxon>Thermoprotei</taxon>
        <taxon>Desulfurococcales</taxon>
        <taxon>Desulfurococcaceae</taxon>
        <taxon>Ignisphaera</taxon>
    </lineage>
</organism>
<evidence type="ECO:0000256" key="5">
    <source>
        <dbReference type="ARBA" id="ARBA00022917"/>
    </source>
</evidence>
<dbReference type="Pfam" id="PF00736">
    <property type="entry name" value="EF1_GNE"/>
    <property type="match status" value="1"/>
</dbReference>
<name>A0A7C2ZQQ1_9CREN</name>
<comment type="similarity">
    <text evidence="2">Belongs to the EF-1-beta/EF-1-delta family.</text>
</comment>